<proteinExistence type="predicted"/>
<sequence length="81" mass="9321">MRVACKATAQEKFIKMIENKIPIKLFPIFKMTLEYHRRCYRVHALLLSSCTAAEIFLFKVGAHMAIKQSGMIMALSINMKD</sequence>
<organism evidence="1">
    <name type="scientific">Arion vulgaris</name>
    <dbReference type="NCBI Taxonomy" id="1028688"/>
    <lineage>
        <taxon>Eukaryota</taxon>
        <taxon>Metazoa</taxon>
        <taxon>Spiralia</taxon>
        <taxon>Lophotrochozoa</taxon>
        <taxon>Mollusca</taxon>
        <taxon>Gastropoda</taxon>
        <taxon>Heterobranchia</taxon>
        <taxon>Euthyneura</taxon>
        <taxon>Panpulmonata</taxon>
        <taxon>Eupulmonata</taxon>
        <taxon>Stylommatophora</taxon>
        <taxon>Helicina</taxon>
        <taxon>Arionoidea</taxon>
        <taxon>Arionidae</taxon>
        <taxon>Arion</taxon>
    </lineage>
</organism>
<name>A0A0B7A985_9EUPU</name>
<accession>A0A0B7A985</accession>
<gene>
    <name evidence="1" type="primary">ORF104107</name>
</gene>
<protein>
    <submittedName>
        <fullName evidence="1">Uncharacterized protein</fullName>
    </submittedName>
</protein>
<evidence type="ECO:0000313" key="1">
    <source>
        <dbReference type="EMBL" id="CEK77333.1"/>
    </source>
</evidence>
<dbReference type="AlphaFoldDB" id="A0A0B7A985"/>
<reference evidence="1" key="1">
    <citation type="submission" date="2014-12" db="EMBL/GenBank/DDBJ databases">
        <title>Insight into the proteome of Arion vulgaris.</title>
        <authorList>
            <person name="Aradska J."/>
            <person name="Bulat T."/>
            <person name="Smidak R."/>
            <person name="Sarate P."/>
            <person name="Gangsoo J."/>
            <person name="Sialana F."/>
            <person name="Bilban M."/>
            <person name="Lubec G."/>
        </authorList>
    </citation>
    <scope>NUCLEOTIDE SEQUENCE</scope>
    <source>
        <tissue evidence="1">Skin</tissue>
    </source>
</reference>
<dbReference type="EMBL" id="HACG01030468">
    <property type="protein sequence ID" value="CEK77333.1"/>
    <property type="molecule type" value="Transcribed_RNA"/>
</dbReference>